<comment type="caution">
    <text evidence="1">The sequence shown here is derived from an EMBL/GenBank/DDBJ whole genome shotgun (WGS) entry which is preliminary data.</text>
</comment>
<name>A0A7Y0EM42_9CLOT</name>
<evidence type="ECO:0000313" key="1">
    <source>
        <dbReference type="EMBL" id="NMM65932.1"/>
    </source>
</evidence>
<protein>
    <submittedName>
        <fullName evidence="1">VOC family protein</fullName>
    </submittedName>
</protein>
<organism evidence="1 2">
    <name type="scientific">Clostridium muellerianum</name>
    <dbReference type="NCBI Taxonomy" id="2716538"/>
    <lineage>
        <taxon>Bacteria</taxon>
        <taxon>Bacillati</taxon>
        <taxon>Bacillota</taxon>
        <taxon>Clostridia</taxon>
        <taxon>Eubacteriales</taxon>
        <taxon>Clostridiaceae</taxon>
        <taxon>Clostridium</taxon>
    </lineage>
</organism>
<dbReference type="AlphaFoldDB" id="A0A7Y0EM42"/>
<evidence type="ECO:0000313" key="2">
    <source>
        <dbReference type="Proteomes" id="UP000537131"/>
    </source>
</evidence>
<sequence length="126" mass="14437">MEIKKVLNRFYVNDMEKAIKFYEKILNKKCSNIFKYSEASLELATVGNILIISGSDEALKPFKDTQATFLVDSIAQFKEFLLNNGATIIRDLKIVPSGMNMTVKHFDGTIIEYVEHKANLNWLIKD</sequence>
<dbReference type="Gene3D" id="3.10.180.10">
    <property type="entry name" value="2,3-Dihydroxybiphenyl 1,2-Dioxygenase, domain 1"/>
    <property type="match status" value="1"/>
</dbReference>
<gene>
    <name evidence="1" type="ORF">HBE96_25475</name>
</gene>
<proteinExistence type="predicted"/>
<reference evidence="1 2" key="2">
    <citation type="submission" date="2020-06" db="EMBL/GenBank/DDBJ databases">
        <title>Complete Genome Sequence of Clostridium muelleri sp. nov. P21T, an Acid-Alcohol Producing Acetogen Isolated from Old Hay.</title>
        <authorList>
            <person name="Duncan K.E."/>
            <person name="Tanner R.S."/>
        </authorList>
    </citation>
    <scope>NUCLEOTIDE SEQUENCE [LARGE SCALE GENOMIC DNA]</scope>
    <source>
        <strain evidence="1 2">P21</strain>
    </source>
</reference>
<dbReference type="SUPFAM" id="SSF54593">
    <property type="entry name" value="Glyoxalase/Bleomycin resistance protein/Dihydroxybiphenyl dioxygenase"/>
    <property type="match status" value="1"/>
</dbReference>
<dbReference type="InterPro" id="IPR029068">
    <property type="entry name" value="Glyas_Bleomycin-R_OHBP_Dase"/>
</dbReference>
<keyword evidence="2" id="KW-1185">Reference proteome</keyword>
<dbReference type="RefSeq" id="WP_169300514.1">
    <property type="nucleotide sequence ID" value="NZ_JABBNI010000067.1"/>
</dbReference>
<accession>A0A7Y0EM42</accession>
<reference evidence="1 2" key="1">
    <citation type="submission" date="2020-04" db="EMBL/GenBank/DDBJ databases">
        <authorList>
            <person name="Doyle D.A."/>
        </authorList>
    </citation>
    <scope>NUCLEOTIDE SEQUENCE [LARGE SCALE GENOMIC DNA]</scope>
    <source>
        <strain evidence="1 2">P21</strain>
    </source>
</reference>
<dbReference type="Proteomes" id="UP000537131">
    <property type="component" value="Unassembled WGS sequence"/>
</dbReference>
<dbReference type="EMBL" id="JABBNI010000067">
    <property type="protein sequence ID" value="NMM65932.1"/>
    <property type="molecule type" value="Genomic_DNA"/>
</dbReference>